<protein>
    <submittedName>
        <fullName evidence="1">Uncharacterized protein</fullName>
    </submittedName>
</protein>
<evidence type="ECO:0000313" key="1">
    <source>
        <dbReference type="EMBL" id="KAI8002713.1"/>
    </source>
</evidence>
<organism evidence="1 2">
    <name type="scientific">Camellia lanceoleosa</name>
    <dbReference type="NCBI Taxonomy" id="1840588"/>
    <lineage>
        <taxon>Eukaryota</taxon>
        <taxon>Viridiplantae</taxon>
        <taxon>Streptophyta</taxon>
        <taxon>Embryophyta</taxon>
        <taxon>Tracheophyta</taxon>
        <taxon>Spermatophyta</taxon>
        <taxon>Magnoliopsida</taxon>
        <taxon>eudicotyledons</taxon>
        <taxon>Gunneridae</taxon>
        <taxon>Pentapetalae</taxon>
        <taxon>asterids</taxon>
        <taxon>Ericales</taxon>
        <taxon>Theaceae</taxon>
        <taxon>Camellia</taxon>
    </lineage>
</organism>
<gene>
    <name evidence="1" type="ORF">LOK49_LG08G00904</name>
</gene>
<dbReference type="EMBL" id="CM045766">
    <property type="protein sequence ID" value="KAI8002713.1"/>
    <property type="molecule type" value="Genomic_DNA"/>
</dbReference>
<comment type="caution">
    <text evidence="1">The sequence shown here is derived from an EMBL/GenBank/DDBJ whole genome shotgun (WGS) entry which is preliminary data.</text>
</comment>
<reference evidence="1 2" key="1">
    <citation type="journal article" date="2022" name="Plant J.">
        <title>Chromosome-level genome of Camellia lanceoleosa provides a valuable resource for understanding genome evolution and self-incompatibility.</title>
        <authorList>
            <person name="Gong W."/>
            <person name="Xiao S."/>
            <person name="Wang L."/>
            <person name="Liao Z."/>
            <person name="Chang Y."/>
            <person name="Mo W."/>
            <person name="Hu G."/>
            <person name="Li W."/>
            <person name="Zhao G."/>
            <person name="Zhu H."/>
            <person name="Hu X."/>
            <person name="Ji K."/>
            <person name="Xiang X."/>
            <person name="Song Q."/>
            <person name="Yuan D."/>
            <person name="Jin S."/>
            <person name="Zhang L."/>
        </authorList>
    </citation>
    <scope>NUCLEOTIDE SEQUENCE [LARGE SCALE GENOMIC DNA]</scope>
    <source>
        <strain evidence="1">SQ_2022a</strain>
    </source>
</reference>
<keyword evidence="2" id="KW-1185">Reference proteome</keyword>
<accession>A0ACC0GQE8</accession>
<evidence type="ECO:0000313" key="2">
    <source>
        <dbReference type="Proteomes" id="UP001060215"/>
    </source>
</evidence>
<sequence>MEELGSSPPPQQPASAAATSTTNNRKEESVVSRMKKGCISFGASLQEGFGFFKASLFGLTKKMTARNDKEATEADLQTAKMQVEATDAAEDIKKRLHDKSN</sequence>
<name>A0ACC0GQE8_9ERIC</name>
<proteinExistence type="predicted"/>
<dbReference type="Proteomes" id="UP001060215">
    <property type="component" value="Chromosome 9"/>
</dbReference>